<comment type="caution">
    <text evidence="2">The sequence shown here is derived from an EMBL/GenBank/DDBJ whole genome shotgun (WGS) entry which is preliminary data.</text>
</comment>
<dbReference type="Proteomes" id="UP001293254">
    <property type="component" value="Unassembled WGS sequence"/>
</dbReference>
<feature type="compositionally biased region" description="Basic and acidic residues" evidence="1">
    <location>
        <begin position="22"/>
        <end position="39"/>
    </location>
</feature>
<reference evidence="2" key="1">
    <citation type="submission" date="2020-06" db="EMBL/GenBank/DDBJ databases">
        <authorList>
            <person name="Li T."/>
            <person name="Hu X."/>
            <person name="Zhang T."/>
            <person name="Song X."/>
            <person name="Zhang H."/>
            <person name="Dai N."/>
            <person name="Sheng W."/>
            <person name="Hou X."/>
            <person name="Wei L."/>
        </authorList>
    </citation>
    <scope>NUCLEOTIDE SEQUENCE</scope>
    <source>
        <strain evidence="2">3651</strain>
        <tissue evidence="2">Leaf</tissue>
    </source>
</reference>
<keyword evidence="3" id="KW-1185">Reference proteome</keyword>
<proteinExistence type="predicted"/>
<reference evidence="2" key="2">
    <citation type="journal article" date="2024" name="Plant">
        <title>Genomic evolution and insights into agronomic trait innovations of Sesamum species.</title>
        <authorList>
            <person name="Miao H."/>
            <person name="Wang L."/>
            <person name="Qu L."/>
            <person name="Liu H."/>
            <person name="Sun Y."/>
            <person name="Le M."/>
            <person name="Wang Q."/>
            <person name="Wei S."/>
            <person name="Zheng Y."/>
            <person name="Lin W."/>
            <person name="Duan Y."/>
            <person name="Cao H."/>
            <person name="Xiong S."/>
            <person name="Wang X."/>
            <person name="Wei L."/>
            <person name="Li C."/>
            <person name="Ma Q."/>
            <person name="Ju M."/>
            <person name="Zhao R."/>
            <person name="Li G."/>
            <person name="Mu C."/>
            <person name="Tian Q."/>
            <person name="Mei H."/>
            <person name="Zhang T."/>
            <person name="Gao T."/>
            <person name="Zhang H."/>
        </authorList>
    </citation>
    <scope>NUCLEOTIDE SEQUENCE</scope>
    <source>
        <strain evidence="2">3651</strain>
    </source>
</reference>
<gene>
    <name evidence="2" type="ORF">Salat_2754600</name>
</gene>
<name>A0AAE2C982_9LAMI</name>
<feature type="region of interest" description="Disordered" evidence="1">
    <location>
        <begin position="22"/>
        <end position="41"/>
    </location>
</feature>
<sequence>MKCIQERLGVLRRRVITLQSKQEEQRASRTGEPQRRRGTVDSSLNISQVADLIEEDDIHWKEELMQELFLPVDAEAILSIPIGWGYVDRLVWHCMKNDRFSVRSAYHLAHSMKEGDRGSSGNQASKNHWDLSSDPECKAIFHALHGRYSCEEEGKPKSSTQGIDPASAWCGETKL</sequence>
<accession>A0AAE2C982</accession>
<protein>
    <submittedName>
        <fullName evidence="2">Uncharacterized protein</fullName>
    </submittedName>
</protein>
<evidence type="ECO:0000256" key="1">
    <source>
        <dbReference type="SAM" id="MobiDB-lite"/>
    </source>
</evidence>
<organism evidence="2 3">
    <name type="scientific">Sesamum alatum</name>
    <dbReference type="NCBI Taxonomy" id="300844"/>
    <lineage>
        <taxon>Eukaryota</taxon>
        <taxon>Viridiplantae</taxon>
        <taxon>Streptophyta</taxon>
        <taxon>Embryophyta</taxon>
        <taxon>Tracheophyta</taxon>
        <taxon>Spermatophyta</taxon>
        <taxon>Magnoliopsida</taxon>
        <taxon>eudicotyledons</taxon>
        <taxon>Gunneridae</taxon>
        <taxon>Pentapetalae</taxon>
        <taxon>asterids</taxon>
        <taxon>lamiids</taxon>
        <taxon>Lamiales</taxon>
        <taxon>Pedaliaceae</taxon>
        <taxon>Sesamum</taxon>
    </lineage>
</organism>
<evidence type="ECO:0000313" key="2">
    <source>
        <dbReference type="EMBL" id="KAK4413420.1"/>
    </source>
</evidence>
<dbReference type="EMBL" id="JACGWO010000012">
    <property type="protein sequence ID" value="KAK4413420.1"/>
    <property type="molecule type" value="Genomic_DNA"/>
</dbReference>
<evidence type="ECO:0000313" key="3">
    <source>
        <dbReference type="Proteomes" id="UP001293254"/>
    </source>
</evidence>
<dbReference type="AlphaFoldDB" id="A0AAE2C982"/>